<name>A0A7E5WWM9_TRINI</name>
<evidence type="ECO:0000259" key="2">
    <source>
        <dbReference type="Pfam" id="PF25298"/>
    </source>
</evidence>
<dbReference type="Proteomes" id="UP000322000">
    <property type="component" value="Chromosome 28"/>
</dbReference>
<organism evidence="3 4">
    <name type="scientific">Trichoplusia ni</name>
    <name type="common">Cabbage looper</name>
    <dbReference type="NCBI Taxonomy" id="7111"/>
    <lineage>
        <taxon>Eukaryota</taxon>
        <taxon>Metazoa</taxon>
        <taxon>Ecdysozoa</taxon>
        <taxon>Arthropoda</taxon>
        <taxon>Hexapoda</taxon>
        <taxon>Insecta</taxon>
        <taxon>Pterygota</taxon>
        <taxon>Neoptera</taxon>
        <taxon>Endopterygota</taxon>
        <taxon>Lepidoptera</taxon>
        <taxon>Glossata</taxon>
        <taxon>Ditrysia</taxon>
        <taxon>Noctuoidea</taxon>
        <taxon>Noctuidae</taxon>
        <taxon>Plusiinae</taxon>
        <taxon>Trichoplusia</taxon>
    </lineage>
</organism>
<evidence type="ECO:0000313" key="4">
    <source>
        <dbReference type="RefSeq" id="XP_026744697.1"/>
    </source>
</evidence>
<keyword evidence="1" id="KW-0175">Coiled coil</keyword>
<dbReference type="OrthoDB" id="7490514at2759"/>
<gene>
    <name evidence="4" type="primary">LOC113506032</name>
</gene>
<keyword evidence="3" id="KW-1185">Reference proteome</keyword>
<dbReference type="AlphaFoldDB" id="A0A7E5WWM9"/>
<feature type="coiled-coil region" evidence="1">
    <location>
        <begin position="47"/>
        <end position="88"/>
    </location>
</feature>
<proteinExistence type="predicted"/>
<dbReference type="KEGG" id="tnl:113506032"/>
<dbReference type="Pfam" id="PF25298">
    <property type="entry name" value="Baculo_FP_2nd"/>
    <property type="match status" value="1"/>
</dbReference>
<protein>
    <submittedName>
        <fullName evidence="4">Uncharacterized protein LOC113506032</fullName>
    </submittedName>
</protein>
<sequence length="285" mass="31815">MTIAGSPDATTSSVASPTPSEVSIAYATINKQPPAPCMDLQVILVELRAVRAEIQVFRKEMAELKTTLNSCSTRIDGLETRVDALEKLATSSSSNSNVDGIVEDLMRELNDRDQDLLANDIEVSNLPEGKAENPAHIFKVIGHKLGISLDDRDIVSAERVGERQLNVTNSAGLAESRPRPIVVRLARRDLRDQLLDSARARRGATTADLDLPAPVQRFFLNERLTKPNRLLFRKARDAANALGWKFVWTKRDRILVRKAPGDKAQRIRTEDSHRGGLIPRFWHWK</sequence>
<dbReference type="InterPro" id="IPR057251">
    <property type="entry name" value="FP_C"/>
</dbReference>
<feature type="domain" description="FP protein C-terminal" evidence="2">
    <location>
        <begin position="225"/>
        <end position="271"/>
    </location>
</feature>
<evidence type="ECO:0000256" key="1">
    <source>
        <dbReference type="SAM" id="Coils"/>
    </source>
</evidence>
<evidence type="ECO:0000313" key="3">
    <source>
        <dbReference type="Proteomes" id="UP000322000"/>
    </source>
</evidence>
<accession>A0A7E5WWM9</accession>
<dbReference type="InParanoid" id="A0A7E5WWM9"/>
<dbReference type="GeneID" id="113506032"/>
<reference evidence="4" key="1">
    <citation type="submission" date="2025-08" db="UniProtKB">
        <authorList>
            <consortium name="RefSeq"/>
        </authorList>
    </citation>
    <scope>IDENTIFICATION</scope>
</reference>
<dbReference type="RefSeq" id="XP_026744697.1">
    <property type="nucleotide sequence ID" value="XM_026888896.1"/>
</dbReference>